<protein>
    <submittedName>
        <fullName evidence="2">Acyl dehydratase</fullName>
    </submittedName>
</protein>
<dbReference type="Pfam" id="PF13452">
    <property type="entry name" value="FAS1_DH_region"/>
    <property type="match status" value="1"/>
</dbReference>
<dbReference type="SUPFAM" id="SSF54637">
    <property type="entry name" value="Thioesterase/thiol ester dehydrase-isomerase"/>
    <property type="match status" value="2"/>
</dbReference>
<reference evidence="2 3" key="1">
    <citation type="submission" date="2017-01" db="EMBL/GenBank/DDBJ databases">
        <title>Genomic analysis of Xuhuaishuia manganoxidans DY6-4.</title>
        <authorList>
            <person name="Wang X."/>
        </authorList>
    </citation>
    <scope>NUCLEOTIDE SEQUENCE [LARGE SCALE GENOMIC DNA]</scope>
    <source>
        <strain evidence="2 3">DY6-4</strain>
    </source>
</reference>
<feature type="domain" description="FAS1-like dehydratase" evidence="1">
    <location>
        <begin position="68"/>
        <end position="128"/>
    </location>
</feature>
<dbReference type="Proteomes" id="UP000187266">
    <property type="component" value="Chromosome"/>
</dbReference>
<dbReference type="STRING" id="1267768.BV394_10325"/>
<keyword evidence="3" id="KW-1185">Reference proteome</keyword>
<evidence type="ECO:0000313" key="2">
    <source>
        <dbReference type="EMBL" id="APX90063.1"/>
    </source>
</evidence>
<dbReference type="PANTHER" id="PTHR28152">
    <property type="entry name" value="HYDROXYACYL-THIOESTER DEHYDRATASE TYPE 2, MITOCHONDRIAL"/>
    <property type="match status" value="1"/>
</dbReference>
<dbReference type="AlphaFoldDB" id="A0A1U7DJJ4"/>
<dbReference type="RefSeq" id="WP_076980084.1">
    <property type="nucleotide sequence ID" value="NZ_CP019124.1"/>
</dbReference>
<dbReference type="Gene3D" id="3.10.129.10">
    <property type="entry name" value="Hotdog Thioesterase"/>
    <property type="match status" value="1"/>
</dbReference>
<name>A0A1U7DJJ4_9RHOB</name>
<evidence type="ECO:0000313" key="3">
    <source>
        <dbReference type="Proteomes" id="UP000187266"/>
    </source>
</evidence>
<accession>A0A2M9DAD1</accession>
<dbReference type="OrthoDB" id="7183822at2"/>
<dbReference type="EMBL" id="CP019124">
    <property type="protein sequence ID" value="APX90063.1"/>
    <property type="molecule type" value="Genomic_DNA"/>
</dbReference>
<dbReference type="InterPro" id="IPR052741">
    <property type="entry name" value="Mitochondrial_HTD2"/>
</dbReference>
<sequence>MHEAEGRAQTVTDPMDPARLAALHATLGRPGPVPELLPPFAHQIHFWQASPPEGLGADGHPRTGAFIPDLGLPRRMWAGGRLMFHAPLRPGTPAERQTSIVRVARKQGRSGPLGFVTLCHEIFQDGTLCRTEEQDLVYREAADPEAPPPLAIDAPLDETEAHVVSFDTTLLFRYSALTFNGHRIHYDTEYARQAEGYPGLVVHGPLLAHLLMDLAEDRLGGLQTFKFRATAPLFHFETAELCLRDRDSDLMLWVRAPDGRQCMVAEAM</sequence>
<organism evidence="2 3">
    <name type="scientific">Brevirhabdus pacifica</name>
    <dbReference type="NCBI Taxonomy" id="1267768"/>
    <lineage>
        <taxon>Bacteria</taxon>
        <taxon>Pseudomonadati</taxon>
        <taxon>Pseudomonadota</taxon>
        <taxon>Alphaproteobacteria</taxon>
        <taxon>Rhodobacterales</taxon>
        <taxon>Paracoccaceae</taxon>
        <taxon>Brevirhabdus</taxon>
    </lineage>
</organism>
<proteinExistence type="predicted"/>
<evidence type="ECO:0000259" key="1">
    <source>
        <dbReference type="Pfam" id="PF13452"/>
    </source>
</evidence>
<accession>A0A1U7DJJ4</accession>
<dbReference type="InterPro" id="IPR039569">
    <property type="entry name" value="FAS1-like_DH_region"/>
</dbReference>
<gene>
    <name evidence="2" type="ORF">BV394_10325</name>
</gene>
<dbReference type="GO" id="GO:0019171">
    <property type="term" value="F:(3R)-hydroxyacyl-[acyl-carrier-protein] dehydratase activity"/>
    <property type="evidence" value="ECO:0007669"/>
    <property type="project" value="TreeGrafter"/>
</dbReference>
<dbReference type="InterPro" id="IPR029069">
    <property type="entry name" value="HotDog_dom_sf"/>
</dbReference>
<dbReference type="PANTHER" id="PTHR28152:SF1">
    <property type="entry name" value="HYDROXYACYL-THIOESTER DEHYDRATASE TYPE 2, MITOCHONDRIAL"/>
    <property type="match status" value="1"/>
</dbReference>